<keyword evidence="3" id="KW-0805">Transcription regulation</keyword>
<dbReference type="Pfam" id="PF04082">
    <property type="entry name" value="Fungal_trans"/>
    <property type="match status" value="1"/>
</dbReference>
<dbReference type="Pfam" id="PF00172">
    <property type="entry name" value="Zn_clus"/>
    <property type="match status" value="1"/>
</dbReference>
<sequence>MTRPEVDFNDLSREMPWQRQRSTPPPRKRTERACDQCRKKKSACDGGHPCNKCFPSTRCTYKPSSKKSASPASDSGADNLSQRNQSLEDEKALLRDRLARQETFVRKALFAFIHRAGSDTDGDVPSQETPGEEIIDKLIAIYFENIHPQLPMIRAARFKNSSESPYVWEKPPPCLRYIMAALAATTDASYVQKSRSYYNSAKKCFQRDKDDEVFNPQSIHTLSHVQASVLIATYEYRSGISTQAYSSTRNALDLCNLMRLYKEPGPGIFEDTIAAAPNDAADAEERRRTFWVCFDLDVYNSIEEGTPRLFKDEDITVRLPMSDEDFEVGREAVTMTLDHALTFRGVPSPAPFAAACVMACLLGRIASHNEKGKRDNEFADAFLKRYKELDSTLEDAMSSLAEEFKSAGKSSNPSHVFVGVSLHSARIMLHRVALERVKHLRDRSLEKICKDQCAHAAHEISKMFDGLEKMNISRFPAFTSYCLRLAAKVLQFLKQNKDYEDQALVRAMQALEVNTTSYALDRVRKLNLKFRNMAIPGCTNSNQQNLQSFGQGHSAPAPPIAPIYWSPQATSFEPQRLSAFSYGISNMQPTMMSNQGNQFLSTSPMNSEATMSGSDYGSADSSVGQYPDMSCLGQSAAAYFPQGHDWSSWQSYGARTGQAFWGNQSG</sequence>
<dbReference type="InterPro" id="IPR007219">
    <property type="entry name" value="XnlR_reg_dom"/>
</dbReference>
<keyword evidence="9" id="KW-1185">Reference proteome</keyword>
<organism evidence="8 9">
    <name type="scientific">Phyllosticta citriasiana</name>
    <dbReference type="NCBI Taxonomy" id="595635"/>
    <lineage>
        <taxon>Eukaryota</taxon>
        <taxon>Fungi</taxon>
        <taxon>Dikarya</taxon>
        <taxon>Ascomycota</taxon>
        <taxon>Pezizomycotina</taxon>
        <taxon>Dothideomycetes</taxon>
        <taxon>Dothideomycetes incertae sedis</taxon>
        <taxon>Botryosphaeriales</taxon>
        <taxon>Phyllostictaceae</taxon>
        <taxon>Phyllosticta</taxon>
    </lineage>
</organism>
<feature type="compositionally biased region" description="Low complexity" evidence="6">
    <location>
        <begin position="62"/>
        <end position="78"/>
    </location>
</feature>
<comment type="caution">
    <text evidence="8">The sequence shown here is derived from an EMBL/GenBank/DDBJ whole genome shotgun (WGS) entry which is preliminary data.</text>
</comment>
<evidence type="ECO:0000313" key="9">
    <source>
        <dbReference type="Proteomes" id="UP001363622"/>
    </source>
</evidence>
<dbReference type="CDD" id="cd12148">
    <property type="entry name" value="fungal_TF_MHR"/>
    <property type="match status" value="1"/>
</dbReference>
<name>A0ABR1KBS1_9PEZI</name>
<dbReference type="PROSITE" id="PS50048">
    <property type="entry name" value="ZN2_CY6_FUNGAL_2"/>
    <property type="match status" value="1"/>
</dbReference>
<keyword evidence="5" id="KW-0539">Nucleus</keyword>
<comment type="subcellular location">
    <subcellularLocation>
        <location evidence="1">Nucleus</location>
    </subcellularLocation>
</comment>
<evidence type="ECO:0000256" key="2">
    <source>
        <dbReference type="ARBA" id="ARBA00022723"/>
    </source>
</evidence>
<dbReference type="SUPFAM" id="SSF57701">
    <property type="entry name" value="Zn2/Cys6 DNA-binding domain"/>
    <property type="match status" value="1"/>
</dbReference>
<feature type="compositionally biased region" description="Basic and acidic residues" evidence="6">
    <location>
        <begin position="1"/>
        <end position="13"/>
    </location>
</feature>
<evidence type="ECO:0000256" key="5">
    <source>
        <dbReference type="ARBA" id="ARBA00023242"/>
    </source>
</evidence>
<evidence type="ECO:0000256" key="6">
    <source>
        <dbReference type="SAM" id="MobiDB-lite"/>
    </source>
</evidence>
<evidence type="ECO:0000256" key="4">
    <source>
        <dbReference type="ARBA" id="ARBA00023163"/>
    </source>
</evidence>
<evidence type="ECO:0000313" key="8">
    <source>
        <dbReference type="EMBL" id="KAK7511405.1"/>
    </source>
</evidence>
<feature type="domain" description="Zn(2)-C6 fungal-type" evidence="7">
    <location>
        <begin position="33"/>
        <end position="61"/>
    </location>
</feature>
<dbReference type="InterPro" id="IPR050815">
    <property type="entry name" value="TF_fung"/>
</dbReference>
<dbReference type="PANTHER" id="PTHR47338">
    <property type="entry name" value="ZN(II)2CYS6 TRANSCRIPTION FACTOR (EUROFUNG)-RELATED"/>
    <property type="match status" value="1"/>
</dbReference>
<accession>A0ABR1KBS1</accession>
<dbReference type="Gene3D" id="4.10.240.10">
    <property type="entry name" value="Zn(2)-C6 fungal-type DNA-binding domain"/>
    <property type="match status" value="1"/>
</dbReference>
<reference evidence="8 9" key="1">
    <citation type="submission" date="2024-04" db="EMBL/GenBank/DDBJ databases">
        <title>Phyllosticta paracitricarpa is synonymous to the EU quarantine fungus P. citricarpa based on phylogenomic analyses.</title>
        <authorList>
            <consortium name="Lawrence Berkeley National Laboratory"/>
            <person name="Van Ingen-Buijs V.A."/>
            <person name="Van Westerhoven A.C."/>
            <person name="Haridas S."/>
            <person name="Skiadas P."/>
            <person name="Martin F."/>
            <person name="Groenewald J.Z."/>
            <person name="Crous P.W."/>
            <person name="Seidl M.F."/>
        </authorList>
    </citation>
    <scope>NUCLEOTIDE SEQUENCE [LARGE SCALE GENOMIC DNA]</scope>
    <source>
        <strain evidence="8 9">CBS 123371</strain>
    </source>
</reference>
<feature type="region of interest" description="Disordered" evidence="6">
    <location>
        <begin position="1"/>
        <end position="32"/>
    </location>
</feature>
<evidence type="ECO:0000256" key="3">
    <source>
        <dbReference type="ARBA" id="ARBA00023015"/>
    </source>
</evidence>
<keyword evidence="2" id="KW-0479">Metal-binding</keyword>
<dbReference type="InterPro" id="IPR036864">
    <property type="entry name" value="Zn2-C6_fun-type_DNA-bd_sf"/>
</dbReference>
<dbReference type="CDD" id="cd00067">
    <property type="entry name" value="GAL4"/>
    <property type="match status" value="1"/>
</dbReference>
<dbReference type="InterPro" id="IPR001138">
    <property type="entry name" value="Zn2Cys6_DnaBD"/>
</dbReference>
<gene>
    <name evidence="8" type="ORF">IWZ03DRAFT_59227</name>
</gene>
<evidence type="ECO:0000256" key="1">
    <source>
        <dbReference type="ARBA" id="ARBA00004123"/>
    </source>
</evidence>
<proteinExistence type="predicted"/>
<dbReference type="SMART" id="SM00906">
    <property type="entry name" value="Fungal_trans"/>
    <property type="match status" value="1"/>
</dbReference>
<dbReference type="SMART" id="SM00066">
    <property type="entry name" value="GAL4"/>
    <property type="match status" value="1"/>
</dbReference>
<keyword evidence="4" id="KW-0804">Transcription</keyword>
<dbReference type="EMBL" id="JBBPHU010000012">
    <property type="protein sequence ID" value="KAK7511405.1"/>
    <property type="molecule type" value="Genomic_DNA"/>
</dbReference>
<dbReference type="PANTHER" id="PTHR47338:SF10">
    <property type="entry name" value="TRANSCRIPTION FACTOR DOMAIN-CONTAINING PROTEIN-RELATED"/>
    <property type="match status" value="1"/>
</dbReference>
<protein>
    <submittedName>
        <fullName evidence="8">Fungal-specific transcription factor domain-containing protein</fullName>
    </submittedName>
</protein>
<dbReference type="Proteomes" id="UP001363622">
    <property type="component" value="Unassembled WGS sequence"/>
</dbReference>
<feature type="region of interest" description="Disordered" evidence="6">
    <location>
        <begin position="59"/>
        <end position="84"/>
    </location>
</feature>
<evidence type="ECO:0000259" key="7">
    <source>
        <dbReference type="PROSITE" id="PS50048"/>
    </source>
</evidence>